<dbReference type="InterPro" id="IPR010359">
    <property type="entry name" value="IrrE_HExxH"/>
</dbReference>
<feature type="domain" description="HTH cro/C1-type" evidence="1">
    <location>
        <begin position="4"/>
        <end position="23"/>
    </location>
</feature>
<evidence type="ECO:0000259" key="1">
    <source>
        <dbReference type="PROSITE" id="PS50943"/>
    </source>
</evidence>
<dbReference type="InterPro" id="IPR001387">
    <property type="entry name" value="Cro/C1-type_HTH"/>
</dbReference>
<sequence length="324" mass="36588">KDAPNSTRLIQLADVLGVQPEYFFRTDSVTLGEVDFRKHSAFGKRQQQAVKEQVRERLERYFALENCFDGDSLAPTFSRWLEQYPVTCQSEAEKAAHCLRRDWDLGSNPIGNLTETLEENGVKVIGLPAHEKFDGLCTVVNDGADAVIVSNTERPGERQRFNLAHELGHLVMALPPELHGTKEEENLCHRFAGALLFPGEQVIEAFGRHRRRVLLREFLLAKEEWGISIQAALRRLLDLGVINQAYYQSTVRFWSSRGWRKSEPEPLNPEQSYRMRQLGYRALAEGMVTPSRAAELLGIPLDEVERILAGPDSEGKDAASCSDL</sequence>
<name>A0A2A2HZL1_9GAMM</name>
<dbReference type="RefSeq" id="WP_095612450.1">
    <property type="nucleotide sequence ID" value="NZ_NMPM01000183.1"/>
</dbReference>
<dbReference type="Pfam" id="PF06114">
    <property type="entry name" value="Peptidase_M78"/>
    <property type="match status" value="1"/>
</dbReference>
<accession>A0A2A2HZL1</accession>
<protein>
    <submittedName>
        <fullName evidence="2">Zinc peptidase</fullName>
    </submittedName>
</protein>
<feature type="non-terminal residue" evidence="2">
    <location>
        <position position="1"/>
    </location>
</feature>
<organism evidence="2 3">
    <name type="scientific">Tamilnaduibacter salinus</name>
    <dbReference type="NCBI Taxonomy" id="1484056"/>
    <lineage>
        <taxon>Bacteria</taxon>
        <taxon>Pseudomonadati</taxon>
        <taxon>Pseudomonadota</taxon>
        <taxon>Gammaproteobacteria</taxon>
        <taxon>Pseudomonadales</taxon>
        <taxon>Marinobacteraceae</taxon>
        <taxon>Tamilnaduibacter</taxon>
    </lineage>
</organism>
<dbReference type="Proteomes" id="UP000218332">
    <property type="component" value="Unassembled WGS sequence"/>
</dbReference>
<evidence type="ECO:0000313" key="3">
    <source>
        <dbReference type="Proteomes" id="UP000218332"/>
    </source>
</evidence>
<keyword evidence="3" id="KW-1185">Reference proteome</keyword>
<dbReference type="InterPro" id="IPR052345">
    <property type="entry name" value="Rad_response_metalloprotease"/>
</dbReference>
<dbReference type="Gene3D" id="1.10.10.2910">
    <property type="match status" value="1"/>
</dbReference>
<dbReference type="PROSITE" id="PS50943">
    <property type="entry name" value="HTH_CROC1"/>
    <property type="match status" value="1"/>
</dbReference>
<evidence type="ECO:0000313" key="2">
    <source>
        <dbReference type="EMBL" id="PAV24434.1"/>
    </source>
</evidence>
<reference evidence="2 3" key="1">
    <citation type="submission" date="2017-07" db="EMBL/GenBank/DDBJ databases">
        <title>Tamlnaduibacter salinus (Mi-7) genome sequencing.</title>
        <authorList>
            <person name="Verma A."/>
            <person name="Krishnamurthi S."/>
        </authorList>
    </citation>
    <scope>NUCLEOTIDE SEQUENCE [LARGE SCALE GENOMIC DNA]</scope>
    <source>
        <strain evidence="2 3">Mi-7</strain>
    </source>
</reference>
<dbReference type="AlphaFoldDB" id="A0A2A2HZL1"/>
<dbReference type="PANTHER" id="PTHR43236:SF1">
    <property type="entry name" value="BLL7220 PROTEIN"/>
    <property type="match status" value="1"/>
</dbReference>
<proteinExistence type="predicted"/>
<dbReference type="PANTHER" id="PTHR43236">
    <property type="entry name" value="ANTITOXIN HIGA1"/>
    <property type="match status" value="1"/>
</dbReference>
<dbReference type="EMBL" id="NMPM01000183">
    <property type="protein sequence ID" value="PAV24434.1"/>
    <property type="molecule type" value="Genomic_DNA"/>
</dbReference>
<gene>
    <name evidence="2" type="ORF">CF392_16315</name>
</gene>
<comment type="caution">
    <text evidence="2">The sequence shown here is derived from an EMBL/GenBank/DDBJ whole genome shotgun (WGS) entry which is preliminary data.</text>
</comment>